<dbReference type="Pfam" id="PF11659">
    <property type="entry name" value="DUF3261"/>
    <property type="match status" value="1"/>
</dbReference>
<dbReference type="Proteomes" id="UP001247805">
    <property type="component" value="Unassembled WGS sequence"/>
</dbReference>
<comment type="caution">
    <text evidence="1">The sequence shown here is derived from an EMBL/GenBank/DDBJ whole genome shotgun (WGS) entry which is preliminary data.</text>
</comment>
<evidence type="ECO:0000313" key="1">
    <source>
        <dbReference type="EMBL" id="MDU0353033.1"/>
    </source>
</evidence>
<proteinExistence type="predicted"/>
<dbReference type="RefSeq" id="WP_316024730.1">
    <property type="nucleotide sequence ID" value="NZ_JAWDIO010000002.1"/>
</dbReference>
<organism evidence="1 2">
    <name type="scientific">Paraglaciecola aquimarina</name>
    <dbReference type="NCBI Taxonomy" id="1235557"/>
    <lineage>
        <taxon>Bacteria</taxon>
        <taxon>Pseudomonadati</taxon>
        <taxon>Pseudomonadota</taxon>
        <taxon>Gammaproteobacteria</taxon>
        <taxon>Alteromonadales</taxon>
        <taxon>Alteromonadaceae</taxon>
        <taxon>Paraglaciecola</taxon>
    </lineage>
</organism>
<accession>A0ABU3SSP0</accession>
<sequence>MLQPIPTKFDGQVSLQKLTVTGPDTKHVLLVQTELQNNQINMVGFSQSGIQLFQLSWQPNTEVRLTTSIVLPDIQAEQLLAYYQLSNWPEEDIQLGLQGMQLKNKPDKSHIRQFFIGQELVFSVTQNKRFNSMLHHRDQYKIEIENID</sequence>
<dbReference type="InterPro" id="IPR021675">
    <property type="entry name" value="DUF3261"/>
</dbReference>
<keyword evidence="2" id="KW-1185">Reference proteome</keyword>
<protein>
    <submittedName>
        <fullName evidence="1">DUF3261 domain-containing protein</fullName>
    </submittedName>
</protein>
<name>A0ABU3SSP0_9ALTE</name>
<dbReference type="EMBL" id="JAWDIO010000002">
    <property type="protein sequence ID" value="MDU0353033.1"/>
    <property type="molecule type" value="Genomic_DNA"/>
</dbReference>
<evidence type="ECO:0000313" key="2">
    <source>
        <dbReference type="Proteomes" id="UP001247805"/>
    </source>
</evidence>
<gene>
    <name evidence="1" type="ORF">RS130_02970</name>
</gene>
<reference evidence="1 2" key="1">
    <citation type="submission" date="2023-10" db="EMBL/GenBank/DDBJ databases">
        <title>Glaciecola aquimarina strain GGW-M5 nov., isolated from a coastal seawater.</title>
        <authorList>
            <person name="Bayburt H."/>
            <person name="Kim J.M."/>
            <person name="Choi B.J."/>
            <person name="Jeon C.O."/>
        </authorList>
    </citation>
    <scope>NUCLEOTIDE SEQUENCE [LARGE SCALE GENOMIC DNA]</scope>
    <source>
        <strain evidence="1 2">KCTC 32108</strain>
    </source>
</reference>